<name>S9RSB4_9RHOB</name>
<dbReference type="STRING" id="1123360.thalar_02592"/>
<reference evidence="2" key="1">
    <citation type="journal article" date="2013" name="Stand. Genomic Sci.">
        <title>Genome sequence of the Litoreibacter arenae type strain (DSM 19593(T)), a member of the Roseobacter clade isolated from sea sand.</title>
        <authorList>
            <person name="Riedel T."/>
            <person name="Fiebig A."/>
            <person name="Petersen J."/>
            <person name="Gronow S."/>
            <person name="Kyrpides N.C."/>
            <person name="Goker M."/>
            <person name="Klenk H.P."/>
        </authorList>
    </citation>
    <scope>NUCLEOTIDE SEQUENCE [LARGE SCALE GENOMIC DNA]</scope>
    <source>
        <strain evidence="2">DSM 19593</strain>
    </source>
</reference>
<dbReference type="Proteomes" id="UP000015351">
    <property type="component" value="Unassembled WGS sequence"/>
</dbReference>
<organism evidence="1 2">
    <name type="scientific">Litoreibacter arenae DSM 19593</name>
    <dbReference type="NCBI Taxonomy" id="1123360"/>
    <lineage>
        <taxon>Bacteria</taxon>
        <taxon>Pseudomonadati</taxon>
        <taxon>Pseudomonadota</taxon>
        <taxon>Alphaproteobacteria</taxon>
        <taxon>Rhodobacterales</taxon>
        <taxon>Roseobacteraceae</taxon>
        <taxon>Litoreibacter</taxon>
    </lineage>
</organism>
<protein>
    <submittedName>
        <fullName evidence="1">Uncharacterized protein</fullName>
    </submittedName>
</protein>
<dbReference type="HOGENOM" id="CLU_3253643_0_0_5"/>
<gene>
    <name evidence="1" type="ORF">thalar_02592</name>
</gene>
<accession>S9RSB4</accession>
<evidence type="ECO:0000313" key="1">
    <source>
        <dbReference type="EMBL" id="EPX76874.1"/>
    </source>
</evidence>
<dbReference type="AlphaFoldDB" id="S9RSB4"/>
<keyword evidence="2" id="KW-1185">Reference proteome</keyword>
<comment type="caution">
    <text evidence="1">The sequence shown here is derived from an EMBL/GenBank/DDBJ whole genome shotgun (WGS) entry which is preliminary data.</text>
</comment>
<sequence>MTALILLKVFGPRLKVILKSEPAPSWTEYWRGTAFKADRVVG</sequence>
<dbReference type="EMBL" id="AONI01000015">
    <property type="protein sequence ID" value="EPX76874.1"/>
    <property type="molecule type" value="Genomic_DNA"/>
</dbReference>
<dbReference type="RefSeq" id="WP_021101946.1">
    <property type="nucleotide sequence ID" value="NZ_KE557314.1"/>
</dbReference>
<proteinExistence type="predicted"/>
<evidence type="ECO:0000313" key="2">
    <source>
        <dbReference type="Proteomes" id="UP000015351"/>
    </source>
</evidence>